<protein>
    <recommendedName>
        <fullName evidence="5">Trans-2,3-dihydro-3-hydroxyanthranilate isomerase</fullName>
    </recommendedName>
</protein>
<dbReference type="RefSeq" id="WP_157915152.1">
    <property type="nucleotide sequence ID" value="NZ_MTZV01000004.1"/>
</dbReference>
<reference evidence="3 4" key="1">
    <citation type="submission" date="2017-01" db="EMBL/GenBank/DDBJ databases">
        <title>Whole-Genome Shotgun Sequencing of Two beta-Proteobacterial Species in Search of the Bulgecin Biosynthetic Cluster.</title>
        <authorList>
            <person name="Horsman M.E."/>
            <person name="Marous D.R."/>
            <person name="Li R."/>
            <person name="Oliver R.A."/>
            <person name="Byun B."/>
            <person name="Emrich S.J."/>
            <person name="Boggess B."/>
            <person name="Townsend C.A."/>
            <person name="Mobashery S."/>
        </authorList>
    </citation>
    <scope>NUCLEOTIDE SEQUENCE [LARGE SCALE GENOMIC DNA]</scope>
    <source>
        <strain evidence="3 4">ATCC 31363</strain>
    </source>
</reference>
<dbReference type="InterPro" id="IPR003719">
    <property type="entry name" value="Phenazine_PhzF-like"/>
</dbReference>
<dbReference type="AlphaFoldDB" id="A0A2A4F1K5"/>
<evidence type="ECO:0000313" key="3">
    <source>
        <dbReference type="EMBL" id="PCE26276.1"/>
    </source>
</evidence>
<feature type="active site" evidence="2">
    <location>
        <position position="48"/>
    </location>
</feature>
<dbReference type="EMBL" id="MTZV01000004">
    <property type="protein sequence ID" value="PCE26276.1"/>
    <property type="molecule type" value="Genomic_DNA"/>
</dbReference>
<dbReference type="GO" id="GO:0005737">
    <property type="term" value="C:cytoplasm"/>
    <property type="evidence" value="ECO:0007669"/>
    <property type="project" value="TreeGrafter"/>
</dbReference>
<dbReference type="GO" id="GO:0016853">
    <property type="term" value="F:isomerase activity"/>
    <property type="evidence" value="ECO:0007669"/>
    <property type="project" value="TreeGrafter"/>
</dbReference>
<dbReference type="Proteomes" id="UP000218022">
    <property type="component" value="Unassembled WGS sequence"/>
</dbReference>
<evidence type="ECO:0008006" key="5">
    <source>
        <dbReference type="Google" id="ProtNLM"/>
    </source>
</evidence>
<evidence type="ECO:0000313" key="4">
    <source>
        <dbReference type="Proteomes" id="UP000218022"/>
    </source>
</evidence>
<organism evidence="3 4">
    <name type="scientific">Paraburkholderia acidicola</name>
    <dbReference type="NCBI Taxonomy" id="1912599"/>
    <lineage>
        <taxon>Bacteria</taxon>
        <taxon>Pseudomonadati</taxon>
        <taxon>Pseudomonadota</taxon>
        <taxon>Betaproteobacteria</taxon>
        <taxon>Burkholderiales</taxon>
        <taxon>Burkholderiaceae</taxon>
        <taxon>Paraburkholderia</taxon>
    </lineage>
</organism>
<dbReference type="SUPFAM" id="SSF54506">
    <property type="entry name" value="Diaminopimelate epimerase-like"/>
    <property type="match status" value="1"/>
</dbReference>
<name>A0A2A4F1K5_9BURK</name>
<comment type="similarity">
    <text evidence="1">Belongs to the PhzF family.</text>
</comment>
<dbReference type="OrthoDB" id="9788221at2"/>
<dbReference type="NCBIfam" id="TIGR00654">
    <property type="entry name" value="PhzF_family"/>
    <property type="match status" value="1"/>
</dbReference>
<dbReference type="PIRSF" id="PIRSF016184">
    <property type="entry name" value="PhzC_PhzF"/>
    <property type="match status" value="1"/>
</dbReference>
<dbReference type="PANTHER" id="PTHR13774:SF32">
    <property type="entry name" value="ANTISENSE-ENHANCING SEQUENCE 1"/>
    <property type="match status" value="1"/>
</dbReference>
<gene>
    <name evidence="3" type="ORF">BWP39_17305</name>
</gene>
<evidence type="ECO:0000256" key="1">
    <source>
        <dbReference type="ARBA" id="ARBA00008270"/>
    </source>
</evidence>
<evidence type="ECO:0000256" key="2">
    <source>
        <dbReference type="PIRSR" id="PIRSR016184-1"/>
    </source>
</evidence>
<accession>A0A2A4F1K5</accession>
<dbReference type="PANTHER" id="PTHR13774">
    <property type="entry name" value="PHENAZINE BIOSYNTHESIS PROTEIN"/>
    <property type="match status" value="1"/>
</dbReference>
<dbReference type="Gene3D" id="3.10.310.10">
    <property type="entry name" value="Diaminopimelate Epimerase, Chain A, domain 1"/>
    <property type="match status" value="2"/>
</dbReference>
<sequence length="295" mass="31975">MSTSAQLFIVDVFTQHAFAGNPVAIVIPDIMPTDTRMQDFARWIGMPETVFVSPDTQDERAAYSVRIWSPRRELPFAGHPSIGTAHLLLDHARIDVSHGRFIQACPAGLIDMRTEEIVGGKRRVWFTTPPATVQPLSDDDAEAILAALGPFAESSRVFMVEAGAKWLVLELPDVADIDRLAPVQDELDRLSRLHGVIGVTAIGKTRFDADTDYEVRSFAPSIGVPEDAVCGGGNACAAALRSWLNNWRPGSATQVASQGKHLGRSGRIFWKGPDVAHRVEIGGCAVIVSDGSVRL</sequence>
<comment type="caution">
    <text evidence="3">The sequence shown here is derived from an EMBL/GenBank/DDBJ whole genome shotgun (WGS) entry which is preliminary data.</text>
</comment>
<dbReference type="Pfam" id="PF02567">
    <property type="entry name" value="PhzC-PhzF"/>
    <property type="match status" value="1"/>
</dbReference>
<proteinExistence type="inferred from homology"/>